<dbReference type="eggNOG" id="ENOG50319Q7">
    <property type="taxonomic scope" value="Bacteria"/>
</dbReference>
<evidence type="ECO:0000313" key="2">
    <source>
        <dbReference type="Proteomes" id="UP000001351"/>
    </source>
</evidence>
<name>E3FWX5_STIAD</name>
<proteinExistence type="predicted"/>
<dbReference type="STRING" id="378806.STAUR_3234"/>
<gene>
    <name evidence="1" type="ordered locus">STAUR_3234</name>
</gene>
<dbReference type="Proteomes" id="UP000001351">
    <property type="component" value="Chromosome"/>
</dbReference>
<dbReference type="RefSeq" id="WP_013375646.1">
    <property type="nucleotide sequence ID" value="NC_014623.1"/>
</dbReference>
<dbReference type="AlphaFoldDB" id="E3FWX5"/>
<reference evidence="1 2" key="1">
    <citation type="journal article" date="2011" name="Mol. Biol. Evol.">
        <title>Comparative genomic analysis of fruiting body formation in Myxococcales.</title>
        <authorList>
            <person name="Huntley S."/>
            <person name="Hamann N."/>
            <person name="Wegener-Feldbrugge S."/>
            <person name="Treuner-Lange A."/>
            <person name="Kube M."/>
            <person name="Reinhardt R."/>
            <person name="Klages S."/>
            <person name="Muller R."/>
            <person name="Ronning C.M."/>
            <person name="Nierman W.C."/>
            <person name="Sogaard-Andersen L."/>
        </authorList>
    </citation>
    <scope>NUCLEOTIDE SEQUENCE [LARGE SCALE GENOMIC DNA]</scope>
    <source>
        <strain evidence="1 2">DW4/3-1</strain>
    </source>
</reference>
<keyword evidence="2" id="KW-1185">Reference proteome</keyword>
<dbReference type="EMBL" id="CP002271">
    <property type="protein sequence ID" value="ADO71026.1"/>
    <property type="molecule type" value="Genomic_DNA"/>
</dbReference>
<dbReference type="OrthoDB" id="5494806at2"/>
<accession>E3FWX5</accession>
<protein>
    <submittedName>
        <fullName evidence="1">Uncharacterized protein</fullName>
    </submittedName>
</protein>
<evidence type="ECO:0000313" key="1">
    <source>
        <dbReference type="EMBL" id="ADO71026.1"/>
    </source>
</evidence>
<dbReference type="HOGENOM" id="CLU_310321_0_0_7"/>
<sequence length="890" mass="102080">MGWLMTQAQKEHGDPLSFREMARQLKALPAWPPEEKLGENSLGTYLGDFDKGKKLDWLQDRPRVRAVLAQFLHLHPEDLDSQLVELTSPSKRPRPEIQFWDVDIRRVDPRKEPPPPVFPQAVLDTGDWPVLWRAPSGSGRTLVGKWIEAQGVARFIQAENWAEALGQLVDGQDTFIELMSPDGLPRDPPAGARPLSVCVAVEGAPRRRGRPQHFFPLSAEKEPEFTWDQVSSPPPATWLEPLVNWVHERSHKDPHFDAKACVDWMQDTLIPQRILDGFGTVLGFIGLYARYSKDIRSMEPKQAWMTLAKLFLRMRKDQVETQIETGKVPDLLKQLTHLGQAVLQGEHPWQEPQRWNEWLELARMPSDEQALAYLKRLSGQHGLQLNERQLQKAVEKQPPSASAILHSLQQLQLLREKRPRLYTLHPRWLLTTLLTQAADDLLNESHEKWGTALLKAHGARFVMASLLGRCGTGDFKPIQRLLETRPFDSPAWAAAVECAFRALGLTVFRGTSEVPQKILSEVLELQQRLLIDRNGWPRPRISYSPDIDYLPLKYGLWLLAGHTLVDRLRAKPEGLHPMLTLQGNFPQGSELSQALSQVWTAVFDESSDESLQFRVLSFYGRLLPRTGLFSNAFARVHDLQVPAFLLTRLQPGALLWGDVEHASWDKLFPLLPQYAAQHQQPWEPIVNALWRAWLAQDKDGSSLFSFQQPWAQDLWALVPPEVLLSQRLSWVLREERFPYERLRDEQWSALLTSWKDNPHRDFSERENRLWQHTPARFIRQAIAERLIRPHDNAALRQIWKTAASTVRDEVQRLLQEGDAEWAMTLAWSAPPEETPNLLALVHQASRHNDAPRATFISWLHGRITDRTPGWEQAWTLLNELTGLKPMTRGG</sequence>
<organism evidence="1 2">
    <name type="scientific">Stigmatella aurantiaca (strain DW4/3-1)</name>
    <dbReference type="NCBI Taxonomy" id="378806"/>
    <lineage>
        <taxon>Bacteria</taxon>
        <taxon>Pseudomonadati</taxon>
        <taxon>Myxococcota</taxon>
        <taxon>Myxococcia</taxon>
        <taxon>Myxococcales</taxon>
        <taxon>Cystobacterineae</taxon>
        <taxon>Archangiaceae</taxon>
        <taxon>Stigmatella</taxon>
    </lineage>
</organism>
<dbReference type="KEGG" id="sur:STAUR_3234"/>